<dbReference type="SUPFAM" id="SSF48403">
    <property type="entry name" value="Ankyrin repeat"/>
    <property type="match status" value="1"/>
</dbReference>
<dbReference type="Proteomes" id="UP001530400">
    <property type="component" value="Unassembled WGS sequence"/>
</dbReference>
<dbReference type="SMART" id="SM00248">
    <property type="entry name" value="ANK"/>
    <property type="match status" value="3"/>
</dbReference>
<organism evidence="4 5">
    <name type="scientific">Cyclotella atomus</name>
    <dbReference type="NCBI Taxonomy" id="382360"/>
    <lineage>
        <taxon>Eukaryota</taxon>
        <taxon>Sar</taxon>
        <taxon>Stramenopiles</taxon>
        <taxon>Ochrophyta</taxon>
        <taxon>Bacillariophyta</taxon>
        <taxon>Coscinodiscophyceae</taxon>
        <taxon>Thalassiosirophycidae</taxon>
        <taxon>Stephanodiscales</taxon>
        <taxon>Stephanodiscaceae</taxon>
        <taxon>Cyclotella</taxon>
    </lineage>
</organism>
<dbReference type="InterPro" id="IPR002110">
    <property type="entry name" value="Ankyrin_rpt"/>
</dbReference>
<feature type="repeat" description="ANK" evidence="3">
    <location>
        <begin position="144"/>
        <end position="177"/>
    </location>
</feature>
<dbReference type="Gene3D" id="1.25.40.20">
    <property type="entry name" value="Ankyrin repeat-containing domain"/>
    <property type="match status" value="1"/>
</dbReference>
<protein>
    <submittedName>
        <fullName evidence="4">Uncharacterized protein</fullName>
    </submittedName>
</protein>
<evidence type="ECO:0000256" key="2">
    <source>
        <dbReference type="ARBA" id="ARBA00023043"/>
    </source>
</evidence>
<dbReference type="PROSITE" id="PS50297">
    <property type="entry name" value="ANK_REP_REGION"/>
    <property type="match status" value="2"/>
</dbReference>
<dbReference type="AlphaFoldDB" id="A0ABD3NFZ6"/>
<dbReference type="PANTHER" id="PTHR24171">
    <property type="entry name" value="ANKYRIN REPEAT DOMAIN-CONTAINING PROTEIN 39-RELATED"/>
    <property type="match status" value="1"/>
</dbReference>
<keyword evidence="5" id="KW-1185">Reference proteome</keyword>
<reference evidence="4 5" key="1">
    <citation type="submission" date="2024-10" db="EMBL/GenBank/DDBJ databases">
        <title>Updated reference genomes for cyclostephanoid diatoms.</title>
        <authorList>
            <person name="Roberts W.R."/>
            <person name="Alverson A.J."/>
        </authorList>
    </citation>
    <scope>NUCLEOTIDE SEQUENCE [LARGE SCALE GENOMIC DNA]</scope>
    <source>
        <strain evidence="4 5">AJA010-31</strain>
    </source>
</reference>
<name>A0ABD3NFZ6_9STRA</name>
<dbReference type="EMBL" id="JALLPJ020001191">
    <property type="protein sequence ID" value="KAL3774494.1"/>
    <property type="molecule type" value="Genomic_DNA"/>
</dbReference>
<dbReference type="PANTHER" id="PTHR24171:SF10">
    <property type="entry name" value="ANKYRIN REPEAT DOMAIN-CONTAINING PROTEIN 29-LIKE"/>
    <property type="match status" value="1"/>
</dbReference>
<keyword evidence="2 3" id="KW-0040">ANK repeat</keyword>
<dbReference type="PROSITE" id="PS50088">
    <property type="entry name" value="ANK_REPEAT"/>
    <property type="match status" value="2"/>
</dbReference>
<sequence>MVMQHYHRLVTYTSAFALPLLPNVICLSNMSTNRDFYRADGVRITHDPYAPGMAEKYGTPGNTDNEGFDPYADTVGAGIYGGIVKRDDDGAVVIGRQYQNHNPRPGPVYAGGGYAPSTRMLEDVNELITLVEKYPDLAVDITTGGAQPLHMCGMLKRKQLAVKALVERGADIEALDTYGMTPLHRMASNNLAEGAKMLLEAGADVFNTGKIGETAFDIARSSAARDVLKVLDDHAAKGSDKKSTGSKANVVKISVMGSNNPDVNGVYIPKSASDIPTGFDKVCKDETGTHSKCGNNSMDNLKQIPGSHICKTIPISIGTKVTKPGGLMDQMVWEFGLHKVQVILLLEEVGDWLAVIMQVKVLLF</sequence>
<gene>
    <name evidence="4" type="ORF">ACHAWO_007014</name>
</gene>
<feature type="repeat" description="ANK" evidence="3">
    <location>
        <begin position="178"/>
        <end position="210"/>
    </location>
</feature>
<evidence type="ECO:0000256" key="3">
    <source>
        <dbReference type="PROSITE-ProRule" id="PRU00023"/>
    </source>
</evidence>
<evidence type="ECO:0000313" key="4">
    <source>
        <dbReference type="EMBL" id="KAL3774494.1"/>
    </source>
</evidence>
<dbReference type="Pfam" id="PF13857">
    <property type="entry name" value="Ank_5"/>
    <property type="match status" value="1"/>
</dbReference>
<evidence type="ECO:0000313" key="5">
    <source>
        <dbReference type="Proteomes" id="UP001530400"/>
    </source>
</evidence>
<evidence type="ECO:0000256" key="1">
    <source>
        <dbReference type="ARBA" id="ARBA00022737"/>
    </source>
</evidence>
<accession>A0ABD3NFZ6</accession>
<proteinExistence type="predicted"/>
<dbReference type="InterPro" id="IPR036770">
    <property type="entry name" value="Ankyrin_rpt-contain_sf"/>
</dbReference>
<comment type="caution">
    <text evidence="4">The sequence shown here is derived from an EMBL/GenBank/DDBJ whole genome shotgun (WGS) entry which is preliminary data.</text>
</comment>
<keyword evidence="1" id="KW-0677">Repeat</keyword>